<feature type="compositionally biased region" description="Basic and acidic residues" evidence="1">
    <location>
        <begin position="1"/>
        <end position="11"/>
    </location>
</feature>
<feature type="compositionally biased region" description="Basic and acidic residues" evidence="1">
    <location>
        <begin position="298"/>
        <end position="308"/>
    </location>
</feature>
<dbReference type="Proteomes" id="UP000704712">
    <property type="component" value="Unassembled WGS sequence"/>
</dbReference>
<feature type="compositionally biased region" description="Basic residues" evidence="1">
    <location>
        <begin position="64"/>
        <end position="78"/>
    </location>
</feature>
<name>A0A8S9UH57_PHYIN</name>
<organism evidence="2 3">
    <name type="scientific">Phytophthora infestans</name>
    <name type="common">Potato late blight agent</name>
    <name type="synonym">Botrytis infestans</name>
    <dbReference type="NCBI Taxonomy" id="4787"/>
    <lineage>
        <taxon>Eukaryota</taxon>
        <taxon>Sar</taxon>
        <taxon>Stramenopiles</taxon>
        <taxon>Oomycota</taxon>
        <taxon>Peronosporomycetes</taxon>
        <taxon>Peronosporales</taxon>
        <taxon>Peronosporaceae</taxon>
        <taxon>Phytophthora</taxon>
    </lineage>
</organism>
<sequence>MTPRAAGDKRNTPSGHGSTTLGGGGAPINSASHSASDVSSPNVASPGARLAAKENGKSSATNKSSKRTKSGKRGKNKNKTSTADNPSRSKTYTGEGGALSVQGYSEDDITAFLTIIDEVCPRGSIEWNHNDRHAVSEGRDVLARKPIKNKFRQPFAPLPPTGKTSCSGASEIAPSAIQKENNGSKKRVQCGSGADIWEQYREEQEFHWERKNARRQESNIALSMKRMSMNTELDSKREQIYDLRMEKQQLHADVRRLEEDHRRVNDDLQHLHEDLRRLENENRQLHGNTGQWQSSRGNDCDEVTHHSF</sequence>
<accession>A0A8S9UH57</accession>
<dbReference type="EMBL" id="JAACNO010001512">
    <property type="protein sequence ID" value="KAF4140111.1"/>
    <property type="molecule type" value="Genomic_DNA"/>
</dbReference>
<gene>
    <name evidence="2" type="ORF">GN958_ATG10720</name>
</gene>
<comment type="caution">
    <text evidence="2">The sequence shown here is derived from an EMBL/GenBank/DDBJ whole genome shotgun (WGS) entry which is preliminary data.</text>
</comment>
<evidence type="ECO:0000313" key="2">
    <source>
        <dbReference type="EMBL" id="KAF4140111.1"/>
    </source>
</evidence>
<reference evidence="2" key="1">
    <citation type="submission" date="2020-03" db="EMBL/GenBank/DDBJ databases">
        <title>Hybrid Assembly of Korean Phytophthora infestans isolates.</title>
        <authorList>
            <person name="Prokchorchik M."/>
            <person name="Lee Y."/>
            <person name="Seo J."/>
            <person name="Cho J.-H."/>
            <person name="Park Y.-E."/>
            <person name="Jang D.-C."/>
            <person name="Im J.-S."/>
            <person name="Choi J.-G."/>
            <person name="Park H.-J."/>
            <person name="Lee G.-B."/>
            <person name="Lee Y.-G."/>
            <person name="Hong S.-Y."/>
            <person name="Cho K."/>
            <person name="Sohn K.H."/>
        </authorList>
    </citation>
    <scope>NUCLEOTIDE SEQUENCE</scope>
    <source>
        <strain evidence="2">KR_2_A2</strain>
    </source>
</reference>
<evidence type="ECO:0000256" key="1">
    <source>
        <dbReference type="SAM" id="MobiDB-lite"/>
    </source>
</evidence>
<feature type="compositionally biased region" description="Polar residues" evidence="1">
    <location>
        <begin position="287"/>
        <end position="297"/>
    </location>
</feature>
<feature type="compositionally biased region" description="Low complexity" evidence="1">
    <location>
        <begin position="30"/>
        <end position="40"/>
    </location>
</feature>
<proteinExistence type="predicted"/>
<protein>
    <submittedName>
        <fullName evidence="2">Uncharacterized protein</fullName>
    </submittedName>
</protein>
<feature type="region of interest" description="Disordered" evidence="1">
    <location>
        <begin position="1"/>
        <end position="100"/>
    </location>
</feature>
<evidence type="ECO:0000313" key="3">
    <source>
        <dbReference type="Proteomes" id="UP000704712"/>
    </source>
</evidence>
<feature type="region of interest" description="Disordered" evidence="1">
    <location>
        <begin position="287"/>
        <end position="308"/>
    </location>
</feature>
<feature type="compositionally biased region" description="Polar residues" evidence="1">
    <location>
        <begin position="83"/>
        <end position="92"/>
    </location>
</feature>
<dbReference type="AlphaFoldDB" id="A0A8S9UH57"/>